<protein>
    <submittedName>
        <fullName evidence="1">Uncharacterized protein</fullName>
    </submittedName>
</protein>
<reference evidence="1 2" key="2">
    <citation type="submission" date="2008-10" db="EMBL/GenBank/DDBJ databases">
        <authorList>
            <person name="Fulton L."/>
            <person name="Clifton S."/>
            <person name="Fulton B."/>
            <person name="Xu J."/>
            <person name="Minx P."/>
            <person name="Pepin K.H."/>
            <person name="Johnson M."/>
            <person name="Bhonagiri V."/>
            <person name="Nash W.E."/>
            <person name="Mardis E.R."/>
            <person name="Wilson R.K."/>
        </authorList>
    </citation>
    <scope>NUCLEOTIDE SEQUENCE [LARGE SCALE GENOMIC DNA]</scope>
    <source>
        <strain evidence="1 2">DSM 18315</strain>
    </source>
</reference>
<dbReference type="EMBL" id="ABYH01000201">
    <property type="protein sequence ID" value="EEC96791.1"/>
    <property type="molecule type" value="Genomic_DNA"/>
</dbReference>
<comment type="caution">
    <text evidence="1">The sequence shown here is derived from an EMBL/GenBank/DDBJ whole genome shotgun (WGS) entry which is preliminary data.</text>
</comment>
<dbReference type="Proteomes" id="UP000005510">
    <property type="component" value="Unassembled WGS sequence"/>
</dbReference>
<name>B7B9U5_9BACT</name>
<proteinExistence type="predicted"/>
<evidence type="ECO:0000313" key="1">
    <source>
        <dbReference type="EMBL" id="EEC96791.1"/>
    </source>
</evidence>
<sequence length="42" mass="4580">DGISRRFGLQHRSSERLPDFGGKARPLQGQVLFVAAQNILSG</sequence>
<dbReference type="HOGENOM" id="CLU_3244030_0_0_10"/>
<organism evidence="1 2">
    <name type="scientific">Parabacteroides johnsonii DSM 18315</name>
    <dbReference type="NCBI Taxonomy" id="537006"/>
    <lineage>
        <taxon>Bacteria</taxon>
        <taxon>Pseudomonadati</taxon>
        <taxon>Bacteroidota</taxon>
        <taxon>Bacteroidia</taxon>
        <taxon>Bacteroidales</taxon>
        <taxon>Tannerellaceae</taxon>
        <taxon>Parabacteroides</taxon>
    </lineage>
</organism>
<feature type="non-terminal residue" evidence="1">
    <location>
        <position position="1"/>
    </location>
</feature>
<reference evidence="1 2" key="1">
    <citation type="submission" date="2008-10" db="EMBL/GenBank/DDBJ databases">
        <title>Draft genome sequence of Parabacteroides johnsonii (DSM 18315).</title>
        <authorList>
            <person name="Sudarsanam P."/>
            <person name="Ley R."/>
            <person name="Guruge J."/>
            <person name="Turnbaugh P.J."/>
            <person name="Mahowald M."/>
            <person name="Liep D."/>
            <person name="Gordon J."/>
        </authorList>
    </citation>
    <scope>NUCLEOTIDE SEQUENCE [LARGE SCALE GENOMIC DNA]</scope>
    <source>
        <strain evidence="1 2">DSM 18315</strain>
    </source>
</reference>
<gene>
    <name evidence="1" type="ORF">PRABACTJOHN_01798</name>
</gene>
<dbReference type="AlphaFoldDB" id="B7B9U5"/>
<accession>B7B9U5</accession>
<evidence type="ECO:0000313" key="2">
    <source>
        <dbReference type="Proteomes" id="UP000005510"/>
    </source>
</evidence>